<evidence type="ECO:0000256" key="3">
    <source>
        <dbReference type="ARBA" id="ARBA00023125"/>
    </source>
</evidence>
<organism evidence="7 8">
    <name type="scientific">Rhizocola hellebori</name>
    <dbReference type="NCBI Taxonomy" id="1392758"/>
    <lineage>
        <taxon>Bacteria</taxon>
        <taxon>Bacillati</taxon>
        <taxon>Actinomycetota</taxon>
        <taxon>Actinomycetes</taxon>
        <taxon>Micromonosporales</taxon>
        <taxon>Micromonosporaceae</taxon>
        <taxon>Rhizocola</taxon>
    </lineage>
</organism>
<dbReference type="InterPro" id="IPR016032">
    <property type="entry name" value="Sig_transdc_resp-reg_C-effctor"/>
</dbReference>
<dbReference type="InterPro" id="IPR005158">
    <property type="entry name" value="BTAD"/>
</dbReference>
<evidence type="ECO:0000259" key="6">
    <source>
        <dbReference type="PROSITE" id="PS51755"/>
    </source>
</evidence>
<protein>
    <submittedName>
        <fullName evidence="7">SARP family transcriptional regulator</fullName>
    </submittedName>
</protein>
<evidence type="ECO:0000256" key="1">
    <source>
        <dbReference type="ARBA" id="ARBA00005820"/>
    </source>
</evidence>
<proteinExistence type="inferred from homology"/>
<reference evidence="7" key="1">
    <citation type="submission" date="2021-01" db="EMBL/GenBank/DDBJ databases">
        <title>Whole genome shotgun sequence of Rhizocola hellebori NBRC 109834.</title>
        <authorList>
            <person name="Komaki H."/>
            <person name="Tamura T."/>
        </authorList>
    </citation>
    <scope>NUCLEOTIDE SEQUENCE</scope>
    <source>
        <strain evidence="7">NBRC 109834</strain>
    </source>
</reference>
<dbReference type="GO" id="GO:0043531">
    <property type="term" value="F:ADP binding"/>
    <property type="evidence" value="ECO:0007669"/>
    <property type="project" value="InterPro"/>
</dbReference>
<evidence type="ECO:0000256" key="4">
    <source>
        <dbReference type="ARBA" id="ARBA00023163"/>
    </source>
</evidence>
<dbReference type="PANTHER" id="PTHR35807:SF1">
    <property type="entry name" value="TRANSCRIPTIONAL REGULATOR REDD"/>
    <property type="match status" value="1"/>
</dbReference>
<accession>A0A8J3QAK5</accession>
<dbReference type="EMBL" id="BONY01000032">
    <property type="protein sequence ID" value="GIH06975.1"/>
    <property type="molecule type" value="Genomic_DNA"/>
</dbReference>
<dbReference type="InterPro" id="IPR051677">
    <property type="entry name" value="AfsR-DnrI-RedD_regulator"/>
</dbReference>
<feature type="domain" description="OmpR/PhoB-type" evidence="6">
    <location>
        <begin position="1"/>
        <end position="93"/>
    </location>
</feature>
<feature type="DNA-binding region" description="OmpR/PhoB-type" evidence="5">
    <location>
        <begin position="1"/>
        <end position="93"/>
    </location>
</feature>
<keyword evidence="4" id="KW-0804">Transcription</keyword>
<keyword evidence="2" id="KW-0805">Transcription regulation</keyword>
<dbReference type="SMART" id="SM00028">
    <property type="entry name" value="TPR"/>
    <property type="match status" value="7"/>
</dbReference>
<evidence type="ECO:0000256" key="5">
    <source>
        <dbReference type="PROSITE-ProRule" id="PRU01091"/>
    </source>
</evidence>
<dbReference type="Pfam" id="PF13424">
    <property type="entry name" value="TPR_12"/>
    <property type="match status" value="2"/>
</dbReference>
<dbReference type="InterPro" id="IPR002182">
    <property type="entry name" value="NB-ARC"/>
</dbReference>
<dbReference type="Pfam" id="PF00486">
    <property type="entry name" value="Trans_reg_C"/>
    <property type="match status" value="1"/>
</dbReference>
<keyword evidence="8" id="KW-1185">Reference proteome</keyword>
<comment type="similarity">
    <text evidence="1">Belongs to the AfsR/DnrI/RedD regulatory family.</text>
</comment>
<gene>
    <name evidence="7" type="ORF">Rhe02_50420</name>
</gene>
<dbReference type="GO" id="GO:0000160">
    <property type="term" value="P:phosphorelay signal transduction system"/>
    <property type="evidence" value="ECO:0007669"/>
    <property type="project" value="InterPro"/>
</dbReference>
<sequence>MWFRILGPLELAGKHGPVLLSASRQSIIMSTLLLETNRIVSVDRLVDAVWPDEPPVTARGQIQICISSLRGILTKHELPAIINTKPPGYQIEVREDAVDLLAFERLVGVGRQASSAGRLSEAVDAYKQAVGLWRGEPFAGSASPTLQAAATPLVERRLAAVEEYADLRMRLGQHQNIIGELVDLVERYPLRERLRAQLMLALFRSDRRADALDVYRQGRRILVDQLGLEPGDQLRKIERAILSDDPELRLDSGIVSVGMMTGQRTVPRMLPGALSDIAGHSEMTEAMLRYVLRRDGRGGPKVVVISGRGGAGKTTLATHVAHSLVGSFPDGQLFAHLHGAGPEPSAPGEVLGRFLRALGVAGNKVPEQLEERVDMFRSSVAGQRMLVVLDDCADEEQVRWFMPATAGCTLLVTSRQRLSGLSGAYQVEVDVLSLDHSLELLGNMLGSERLRSELTPATELVRLCGGLPLALRVAGARLAARPHWTIAHLVERLSDERRRLSELVYGGLDVRANLALSCRSLTPDAQRLFRRLGHLGTSDFGGWICGPLMDTDTLTAIDLLDELVDARLVEVERGRGSSARFKVHDLIRAYSRELLDLEESGPEREQTIQRLVGSWLFLAERAHRSEYGGDHTLIHGDAPRWPLPEATVEAALADSLAWYDAERGGLVAAVRLAAESGLDEACWDLAMSAVTLFENRRYFQDWRVTHDLALAATRASGNRRGAAAMLSSLGSLTAFEQRYDQAWPLLEEAARLFRQLKHDHGYALAIRSQAYLYRVQGDLDSALAVFEEALALLQAAGDLVGEAHVLSNIAQIRLERGDADTAATDLKLALAAAEETGARRIHAQVLCRLGELQLAADEVTEAQRSFQRALDLVLVLHDRVGEATAKHGLAAVMLRLGRTEQAEAMLRSACALAVHLGEAFAEARINLTIGQLHRGAGRLDQAYSALTRALELFERLRANAWRERTMALRDEIGINKIENDLSKI</sequence>
<evidence type="ECO:0000313" key="7">
    <source>
        <dbReference type="EMBL" id="GIH06975.1"/>
    </source>
</evidence>
<dbReference type="InterPro" id="IPR027417">
    <property type="entry name" value="P-loop_NTPase"/>
</dbReference>
<dbReference type="SUPFAM" id="SSF52540">
    <property type="entry name" value="P-loop containing nucleoside triphosphate hydrolases"/>
    <property type="match status" value="1"/>
</dbReference>
<dbReference type="InterPro" id="IPR001867">
    <property type="entry name" value="OmpR/PhoB-type_DNA-bd"/>
</dbReference>
<dbReference type="SMART" id="SM01043">
    <property type="entry name" value="BTAD"/>
    <property type="match status" value="1"/>
</dbReference>
<dbReference type="GO" id="GO:0003677">
    <property type="term" value="F:DNA binding"/>
    <property type="evidence" value="ECO:0007669"/>
    <property type="project" value="UniProtKB-UniRule"/>
</dbReference>
<dbReference type="PRINTS" id="PR00364">
    <property type="entry name" value="DISEASERSIST"/>
</dbReference>
<dbReference type="SMART" id="SM00862">
    <property type="entry name" value="Trans_reg_C"/>
    <property type="match status" value="1"/>
</dbReference>
<dbReference type="Proteomes" id="UP000612899">
    <property type="component" value="Unassembled WGS sequence"/>
</dbReference>
<dbReference type="GO" id="GO:0006355">
    <property type="term" value="P:regulation of DNA-templated transcription"/>
    <property type="evidence" value="ECO:0007669"/>
    <property type="project" value="InterPro"/>
</dbReference>
<dbReference type="CDD" id="cd15831">
    <property type="entry name" value="BTAD"/>
    <property type="match status" value="1"/>
</dbReference>
<dbReference type="Pfam" id="PF00931">
    <property type="entry name" value="NB-ARC"/>
    <property type="match status" value="1"/>
</dbReference>
<dbReference type="PROSITE" id="PS51755">
    <property type="entry name" value="OMPR_PHOB"/>
    <property type="match status" value="1"/>
</dbReference>
<evidence type="ECO:0000256" key="2">
    <source>
        <dbReference type="ARBA" id="ARBA00023015"/>
    </source>
</evidence>
<dbReference type="Gene3D" id="3.40.50.300">
    <property type="entry name" value="P-loop containing nucleotide triphosphate hydrolases"/>
    <property type="match status" value="1"/>
</dbReference>
<dbReference type="InterPro" id="IPR036388">
    <property type="entry name" value="WH-like_DNA-bd_sf"/>
</dbReference>
<comment type="caution">
    <text evidence="7">The sequence shown here is derived from an EMBL/GenBank/DDBJ whole genome shotgun (WGS) entry which is preliminary data.</text>
</comment>
<name>A0A8J3QAK5_9ACTN</name>
<dbReference type="SUPFAM" id="SSF46894">
    <property type="entry name" value="C-terminal effector domain of the bipartite response regulators"/>
    <property type="match status" value="1"/>
</dbReference>
<dbReference type="Pfam" id="PF03704">
    <property type="entry name" value="BTAD"/>
    <property type="match status" value="1"/>
</dbReference>
<dbReference type="Gene3D" id="1.10.10.10">
    <property type="entry name" value="Winged helix-like DNA-binding domain superfamily/Winged helix DNA-binding domain"/>
    <property type="match status" value="1"/>
</dbReference>
<dbReference type="InterPro" id="IPR011990">
    <property type="entry name" value="TPR-like_helical_dom_sf"/>
</dbReference>
<dbReference type="Gene3D" id="1.25.40.10">
    <property type="entry name" value="Tetratricopeptide repeat domain"/>
    <property type="match status" value="2"/>
</dbReference>
<keyword evidence="3 5" id="KW-0238">DNA-binding</keyword>
<dbReference type="AlphaFoldDB" id="A0A8J3QAK5"/>
<evidence type="ECO:0000313" key="8">
    <source>
        <dbReference type="Proteomes" id="UP000612899"/>
    </source>
</evidence>
<dbReference type="SUPFAM" id="SSF48452">
    <property type="entry name" value="TPR-like"/>
    <property type="match status" value="3"/>
</dbReference>
<dbReference type="RefSeq" id="WP_203910781.1">
    <property type="nucleotide sequence ID" value="NZ_BONY01000032.1"/>
</dbReference>
<dbReference type="PANTHER" id="PTHR35807">
    <property type="entry name" value="TRANSCRIPTIONAL REGULATOR REDD-RELATED"/>
    <property type="match status" value="1"/>
</dbReference>
<dbReference type="InterPro" id="IPR019734">
    <property type="entry name" value="TPR_rpt"/>
</dbReference>